<sequence>MSASPIAEVVCAPRDEMVQRLERQMGERKVASGLRGPEEIMEMWSSDRGDWTLVMTYAAGHSCIVAMGEHFVPSLPRDPA</sequence>
<evidence type="ECO:0000313" key="1">
    <source>
        <dbReference type="EMBL" id="KAJ56535.1"/>
    </source>
</evidence>
<dbReference type="STRING" id="1454373.ACMU_06230"/>
<keyword evidence="2" id="KW-1185">Reference proteome</keyword>
<dbReference type="RefSeq" id="WP_051587972.1">
    <property type="nucleotide sequence ID" value="NZ_JFKE01000002.1"/>
</dbReference>
<accession>A0A037ZJC6</accession>
<organism evidence="1 2">
    <name type="scientific">Actibacterium mucosum KCTC 23349</name>
    <dbReference type="NCBI Taxonomy" id="1454373"/>
    <lineage>
        <taxon>Bacteria</taxon>
        <taxon>Pseudomonadati</taxon>
        <taxon>Pseudomonadota</taxon>
        <taxon>Alphaproteobacteria</taxon>
        <taxon>Rhodobacterales</taxon>
        <taxon>Roseobacteraceae</taxon>
        <taxon>Actibacterium</taxon>
    </lineage>
</organism>
<name>A0A037ZJC6_9RHOB</name>
<dbReference type="OrthoDB" id="9810895at2"/>
<comment type="caution">
    <text evidence="1">The sequence shown here is derived from an EMBL/GenBank/DDBJ whole genome shotgun (WGS) entry which is preliminary data.</text>
</comment>
<dbReference type="AlphaFoldDB" id="A0A037ZJC6"/>
<dbReference type="Proteomes" id="UP000026249">
    <property type="component" value="Unassembled WGS sequence"/>
</dbReference>
<evidence type="ECO:0000313" key="2">
    <source>
        <dbReference type="Proteomes" id="UP000026249"/>
    </source>
</evidence>
<gene>
    <name evidence="1" type="ORF">ACMU_06230</name>
</gene>
<protein>
    <submittedName>
        <fullName evidence="1">Uncharacterized protein</fullName>
    </submittedName>
</protein>
<dbReference type="EMBL" id="JFKE01000002">
    <property type="protein sequence ID" value="KAJ56535.1"/>
    <property type="molecule type" value="Genomic_DNA"/>
</dbReference>
<proteinExistence type="predicted"/>
<reference evidence="1 2" key="1">
    <citation type="submission" date="2014-03" db="EMBL/GenBank/DDBJ databases">
        <title>Draft Genome Sequence of Actibacterium mucosum KCTC 23349, a Marine Alphaproteobacterium with Complex Ionic Requirements Isolated from Mediterranean Seawater at Malvarrosa Beach, Valencia, Spain.</title>
        <authorList>
            <person name="Arahal D.R."/>
            <person name="Shao Z."/>
            <person name="Lai Q."/>
            <person name="Pujalte M.J."/>
        </authorList>
    </citation>
    <scope>NUCLEOTIDE SEQUENCE [LARGE SCALE GENOMIC DNA]</scope>
    <source>
        <strain evidence="1 2">KCTC 23349</strain>
    </source>
</reference>